<sequence length="461" mass="50235">MVKKSESTKRKRGHTYVQWMVAILANTTLLTYGLQAGWISPMTKVLKSALSPTNVPLLDDEISMIASMMCLSAIFGAFGYAYIADAYGRRVGVMSIALLQAISWIIKMCFPSKTGLLIARIVCGLPAGGCFNIIPMYVKEISQDDMRGILGSLLILMQNVGVLTMYAMGSYLEYQTVLRIALIVPIVTIVFMLKAPESPAFLVKKGMYEEAISTVALLRGLDMCDKEVQNEIISMRNEEASSQSLPNISYLSILRNKAWRRGFVLSLVIMSISACNGNFAIVTHAAAILSTSGVGVSPELQTLSFPAVLLLGSFLSMACVERVGRKVILSTAFLVAAVSLVTVASCLLLEGVVPVWLPILAIILSLCAYAAGVSPIPYIIITEMFNFQIRAKVLGFVVTYSWFMSFVQLAAFAPMSTALGTHWTFYMFAGINLLGAVVSLVFLPETKGKSIEDIDLMLRKK</sequence>
<comment type="caution">
    <text evidence="10">The sequence shown here is derived from an EMBL/GenBank/DDBJ whole genome shotgun (WGS) entry which is preliminary data.</text>
</comment>
<dbReference type="PROSITE" id="PS00217">
    <property type="entry name" value="SUGAR_TRANSPORT_2"/>
    <property type="match status" value="1"/>
</dbReference>
<dbReference type="Pfam" id="PF00083">
    <property type="entry name" value="Sugar_tr"/>
    <property type="match status" value="1"/>
</dbReference>
<feature type="transmembrane region" description="Helical" evidence="8">
    <location>
        <begin position="425"/>
        <end position="443"/>
    </location>
</feature>
<reference evidence="10" key="2">
    <citation type="submission" date="2020-12" db="EMBL/GenBank/DDBJ databases">
        <authorList>
            <person name="Kanost M."/>
        </authorList>
    </citation>
    <scope>NUCLEOTIDE SEQUENCE</scope>
</reference>
<dbReference type="PANTHER" id="PTHR48021:SF33">
    <property type="entry name" value="AT22075P-RELATED"/>
    <property type="match status" value="1"/>
</dbReference>
<dbReference type="PANTHER" id="PTHR48021">
    <property type="match status" value="1"/>
</dbReference>
<dbReference type="EMBL" id="JH668376">
    <property type="protein sequence ID" value="KAG6449660.1"/>
    <property type="molecule type" value="Genomic_DNA"/>
</dbReference>
<feature type="transmembrane region" description="Helical" evidence="8">
    <location>
        <begin position="150"/>
        <end position="171"/>
    </location>
</feature>
<feature type="transmembrane region" description="Helical" evidence="8">
    <location>
        <begin position="393"/>
        <end position="413"/>
    </location>
</feature>
<evidence type="ECO:0000256" key="2">
    <source>
        <dbReference type="ARBA" id="ARBA00022448"/>
    </source>
</evidence>
<dbReference type="Proteomes" id="UP000791440">
    <property type="component" value="Unassembled WGS sequence"/>
</dbReference>
<dbReference type="PROSITE" id="PS00216">
    <property type="entry name" value="SUGAR_TRANSPORT_1"/>
    <property type="match status" value="1"/>
</dbReference>
<dbReference type="FunFam" id="1.20.1250.20:FF:000218">
    <property type="entry name" value="facilitated trehalose transporter Tret1"/>
    <property type="match status" value="1"/>
</dbReference>
<keyword evidence="5 8" id="KW-0812">Transmembrane</keyword>
<dbReference type="InterPro" id="IPR050549">
    <property type="entry name" value="MFS_Trehalose_Transporter"/>
</dbReference>
<feature type="transmembrane region" description="Helical" evidence="8">
    <location>
        <begin position="300"/>
        <end position="320"/>
    </location>
</feature>
<dbReference type="GO" id="GO:0005886">
    <property type="term" value="C:plasma membrane"/>
    <property type="evidence" value="ECO:0007669"/>
    <property type="project" value="UniProtKB-SubCell"/>
</dbReference>
<protein>
    <recommendedName>
        <fullName evidence="9">Major facilitator superfamily (MFS) profile domain-containing protein</fullName>
    </recommendedName>
</protein>
<dbReference type="PROSITE" id="PS50850">
    <property type="entry name" value="MFS"/>
    <property type="match status" value="1"/>
</dbReference>
<feature type="transmembrane region" description="Helical" evidence="8">
    <location>
        <begin position="21"/>
        <end position="42"/>
    </location>
</feature>
<proteinExistence type="predicted"/>
<organism evidence="10 11">
    <name type="scientific">Manduca sexta</name>
    <name type="common">Tobacco hawkmoth</name>
    <name type="synonym">Tobacco hornworm</name>
    <dbReference type="NCBI Taxonomy" id="7130"/>
    <lineage>
        <taxon>Eukaryota</taxon>
        <taxon>Metazoa</taxon>
        <taxon>Ecdysozoa</taxon>
        <taxon>Arthropoda</taxon>
        <taxon>Hexapoda</taxon>
        <taxon>Insecta</taxon>
        <taxon>Pterygota</taxon>
        <taxon>Neoptera</taxon>
        <taxon>Endopterygota</taxon>
        <taxon>Lepidoptera</taxon>
        <taxon>Glossata</taxon>
        <taxon>Ditrysia</taxon>
        <taxon>Bombycoidea</taxon>
        <taxon>Sphingidae</taxon>
        <taxon>Sphinginae</taxon>
        <taxon>Sphingini</taxon>
        <taxon>Manduca</taxon>
    </lineage>
</organism>
<reference evidence="10" key="1">
    <citation type="journal article" date="2016" name="Insect Biochem. Mol. Biol.">
        <title>Multifaceted biological insights from a draft genome sequence of the tobacco hornworm moth, Manduca sexta.</title>
        <authorList>
            <person name="Kanost M.R."/>
            <person name="Arrese E.L."/>
            <person name="Cao X."/>
            <person name="Chen Y.R."/>
            <person name="Chellapilla S."/>
            <person name="Goldsmith M.R."/>
            <person name="Grosse-Wilde E."/>
            <person name="Heckel D.G."/>
            <person name="Herndon N."/>
            <person name="Jiang H."/>
            <person name="Papanicolaou A."/>
            <person name="Qu J."/>
            <person name="Soulages J.L."/>
            <person name="Vogel H."/>
            <person name="Walters J."/>
            <person name="Waterhouse R.M."/>
            <person name="Ahn S.J."/>
            <person name="Almeida F.C."/>
            <person name="An C."/>
            <person name="Aqrawi P."/>
            <person name="Bretschneider A."/>
            <person name="Bryant W.B."/>
            <person name="Bucks S."/>
            <person name="Chao H."/>
            <person name="Chevignon G."/>
            <person name="Christen J.M."/>
            <person name="Clarke D.F."/>
            <person name="Dittmer N.T."/>
            <person name="Ferguson L.C.F."/>
            <person name="Garavelou S."/>
            <person name="Gordon K.H.J."/>
            <person name="Gunaratna R.T."/>
            <person name="Han Y."/>
            <person name="Hauser F."/>
            <person name="He Y."/>
            <person name="Heidel-Fischer H."/>
            <person name="Hirsh A."/>
            <person name="Hu Y."/>
            <person name="Jiang H."/>
            <person name="Kalra D."/>
            <person name="Klinner C."/>
            <person name="Konig C."/>
            <person name="Kovar C."/>
            <person name="Kroll A.R."/>
            <person name="Kuwar S.S."/>
            <person name="Lee S.L."/>
            <person name="Lehman R."/>
            <person name="Li K."/>
            <person name="Li Z."/>
            <person name="Liang H."/>
            <person name="Lovelace S."/>
            <person name="Lu Z."/>
            <person name="Mansfield J.H."/>
            <person name="McCulloch K.J."/>
            <person name="Mathew T."/>
            <person name="Morton B."/>
            <person name="Muzny D.M."/>
            <person name="Neunemann D."/>
            <person name="Ongeri F."/>
            <person name="Pauchet Y."/>
            <person name="Pu L.L."/>
            <person name="Pyrousis I."/>
            <person name="Rao X.J."/>
            <person name="Redding A."/>
            <person name="Roesel C."/>
            <person name="Sanchez-Gracia A."/>
            <person name="Schaack S."/>
            <person name="Shukla A."/>
            <person name="Tetreau G."/>
            <person name="Wang Y."/>
            <person name="Xiong G.H."/>
            <person name="Traut W."/>
            <person name="Walsh T.K."/>
            <person name="Worley K.C."/>
            <person name="Wu D."/>
            <person name="Wu W."/>
            <person name="Wu Y.Q."/>
            <person name="Zhang X."/>
            <person name="Zou Z."/>
            <person name="Zucker H."/>
            <person name="Briscoe A.D."/>
            <person name="Burmester T."/>
            <person name="Clem R.J."/>
            <person name="Feyereisen R."/>
            <person name="Grimmelikhuijzen C.J.P."/>
            <person name="Hamodrakas S.J."/>
            <person name="Hansson B.S."/>
            <person name="Huguet E."/>
            <person name="Jermiin L.S."/>
            <person name="Lan Q."/>
            <person name="Lehman H.K."/>
            <person name="Lorenzen M."/>
            <person name="Merzendorfer H."/>
            <person name="Michalopoulos I."/>
            <person name="Morton D.B."/>
            <person name="Muthukrishnan S."/>
            <person name="Oakeshott J.G."/>
            <person name="Palmer W."/>
            <person name="Park Y."/>
            <person name="Passarelli A.L."/>
            <person name="Rozas J."/>
            <person name="Schwartz L.M."/>
            <person name="Smith W."/>
            <person name="Southgate A."/>
            <person name="Vilcinskas A."/>
            <person name="Vogt R."/>
            <person name="Wang P."/>
            <person name="Werren J."/>
            <person name="Yu X.Q."/>
            <person name="Zhou J.J."/>
            <person name="Brown S.J."/>
            <person name="Scherer S.E."/>
            <person name="Richards S."/>
            <person name="Blissard G.W."/>
        </authorList>
    </citation>
    <scope>NUCLEOTIDE SEQUENCE</scope>
</reference>
<evidence type="ECO:0000256" key="7">
    <source>
        <dbReference type="ARBA" id="ARBA00023136"/>
    </source>
</evidence>
<evidence type="ECO:0000256" key="8">
    <source>
        <dbReference type="SAM" id="Phobius"/>
    </source>
</evidence>
<gene>
    <name evidence="10" type="ORF">O3G_MSEX006163</name>
</gene>
<dbReference type="InterPro" id="IPR020846">
    <property type="entry name" value="MFS_dom"/>
</dbReference>
<keyword evidence="11" id="KW-1185">Reference proteome</keyword>
<accession>A0A922CJX4</accession>
<feature type="transmembrane region" description="Helical" evidence="8">
    <location>
        <begin position="62"/>
        <end position="83"/>
    </location>
</feature>
<feature type="transmembrane region" description="Helical" evidence="8">
    <location>
        <begin position="177"/>
        <end position="195"/>
    </location>
</feature>
<evidence type="ECO:0000256" key="3">
    <source>
        <dbReference type="ARBA" id="ARBA00022475"/>
    </source>
</evidence>
<keyword evidence="7 8" id="KW-0472">Membrane</keyword>
<evidence type="ECO:0000313" key="11">
    <source>
        <dbReference type="Proteomes" id="UP000791440"/>
    </source>
</evidence>
<feature type="transmembrane region" description="Helical" evidence="8">
    <location>
        <begin position="355"/>
        <end position="381"/>
    </location>
</feature>
<dbReference type="InterPro" id="IPR005828">
    <property type="entry name" value="MFS_sugar_transport-like"/>
</dbReference>
<keyword evidence="2" id="KW-0813">Transport</keyword>
<dbReference type="GO" id="GO:0022857">
    <property type="term" value="F:transmembrane transporter activity"/>
    <property type="evidence" value="ECO:0007669"/>
    <property type="project" value="InterPro"/>
</dbReference>
<evidence type="ECO:0000313" key="10">
    <source>
        <dbReference type="EMBL" id="KAG6449660.1"/>
    </source>
</evidence>
<comment type="subcellular location">
    <subcellularLocation>
        <location evidence="1">Cell membrane</location>
        <topology evidence="1">Multi-pass membrane protein</topology>
    </subcellularLocation>
</comment>
<keyword evidence="4" id="KW-0762">Sugar transport</keyword>
<evidence type="ECO:0000256" key="5">
    <source>
        <dbReference type="ARBA" id="ARBA00022692"/>
    </source>
</evidence>
<dbReference type="InterPro" id="IPR005829">
    <property type="entry name" value="Sugar_transporter_CS"/>
</dbReference>
<keyword evidence="3" id="KW-1003">Cell membrane</keyword>
<keyword evidence="6 8" id="KW-1133">Transmembrane helix</keyword>
<feature type="transmembrane region" description="Helical" evidence="8">
    <location>
        <begin position="327"/>
        <end position="349"/>
    </location>
</feature>
<feature type="transmembrane region" description="Helical" evidence="8">
    <location>
        <begin position="90"/>
        <end position="106"/>
    </location>
</feature>
<feature type="domain" description="Major facilitator superfamily (MFS) profile" evidence="9">
    <location>
        <begin position="21"/>
        <end position="447"/>
    </location>
</feature>
<name>A0A922CJX4_MANSE</name>
<evidence type="ECO:0000256" key="6">
    <source>
        <dbReference type="ARBA" id="ARBA00022989"/>
    </source>
</evidence>
<feature type="transmembrane region" description="Helical" evidence="8">
    <location>
        <begin position="263"/>
        <end position="288"/>
    </location>
</feature>
<evidence type="ECO:0000259" key="9">
    <source>
        <dbReference type="PROSITE" id="PS50850"/>
    </source>
</evidence>
<feature type="transmembrane region" description="Helical" evidence="8">
    <location>
        <begin position="118"/>
        <end position="138"/>
    </location>
</feature>
<dbReference type="AlphaFoldDB" id="A0A922CJX4"/>
<evidence type="ECO:0000256" key="4">
    <source>
        <dbReference type="ARBA" id="ARBA00022597"/>
    </source>
</evidence>
<evidence type="ECO:0000256" key="1">
    <source>
        <dbReference type="ARBA" id="ARBA00004651"/>
    </source>
</evidence>